<name>A0AAV4HGZ1_9GAST</name>
<gene>
    <name evidence="2" type="ORF">ElyMa_004464400</name>
</gene>
<feature type="compositionally biased region" description="Acidic residues" evidence="1">
    <location>
        <begin position="118"/>
        <end position="134"/>
    </location>
</feature>
<reference evidence="2 3" key="1">
    <citation type="journal article" date="2021" name="Elife">
        <title>Chloroplast acquisition without the gene transfer in kleptoplastic sea slugs, Plakobranchus ocellatus.</title>
        <authorList>
            <person name="Maeda T."/>
            <person name="Takahashi S."/>
            <person name="Yoshida T."/>
            <person name="Shimamura S."/>
            <person name="Takaki Y."/>
            <person name="Nagai Y."/>
            <person name="Toyoda A."/>
            <person name="Suzuki Y."/>
            <person name="Arimoto A."/>
            <person name="Ishii H."/>
            <person name="Satoh N."/>
            <person name="Nishiyama T."/>
            <person name="Hasebe M."/>
            <person name="Maruyama T."/>
            <person name="Minagawa J."/>
            <person name="Obokata J."/>
            <person name="Shigenobu S."/>
        </authorList>
    </citation>
    <scope>NUCLEOTIDE SEQUENCE [LARGE SCALE GENOMIC DNA]</scope>
</reference>
<keyword evidence="3" id="KW-1185">Reference proteome</keyword>
<dbReference type="PANTHER" id="PTHR12722">
    <property type="entry name" value="XAP-5 PROTEIN-RELATED"/>
    <property type="match status" value="1"/>
</dbReference>
<dbReference type="GO" id="GO:0006325">
    <property type="term" value="P:chromatin organization"/>
    <property type="evidence" value="ECO:0007669"/>
    <property type="project" value="TreeGrafter"/>
</dbReference>
<comment type="caution">
    <text evidence="2">The sequence shown here is derived from an EMBL/GenBank/DDBJ whole genome shotgun (WGS) entry which is preliminary data.</text>
</comment>
<feature type="region of interest" description="Disordered" evidence="1">
    <location>
        <begin position="99"/>
        <end position="168"/>
    </location>
</feature>
<accession>A0AAV4HGZ1</accession>
<dbReference type="EMBL" id="BMAT01009022">
    <property type="protein sequence ID" value="GFR96929.1"/>
    <property type="molecule type" value="Genomic_DNA"/>
</dbReference>
<dbReference type="InterPro" id="IPR007005">
    <property type="entry name" value="XAP5"/>
</dbReference>
<sequence>MAHYKGAAKEAGRAATLMKKRVKEQEEAEAKKKKIEEELAIGNIHNKFATHYDAIEQSLKTSTIGLVTLTEMKERQENVVKERERQLAKKHLEARLMEKAKEDKKKKDQKKITMLSFDFDEEEEDDDEDEDDVDKSERKKEKKKSDASSDEAGSSKEDADDVGHVVEEVTVKKRKRLGKFPLVGAR</sequence>
<evidence type="ECO:0000313" key="3">
    <source>
        <dbReference type="Proteomes" id="UP000762676"/>
    </source>
</evidence>
<evidence type="ECO:0000256" key="1">
    <source>
        <dbReference type="SAM" id="MobiDB-lite"/>
    </source>
</evidence>
<evidence type="ECO:0000313" key="2">
    <source>
        <dbReference type="EMBL" id="GFR96929.1"/>
    </source>
</evidence>
<dbReference type="Proteomes" id="UP000762676">
    <property type="component" value="Unassembled WGS sequence"/>
</dbReference>
<dbReference type="GO" id="GO:0005634">
    <property type="term" value="C:nucleus"/>
    <property type="evidence" value="ECO:0007669"/>
    <property type="project" value="InterPro"/>
</dbReference>
<protein>
    <submittedName>
        <fullName evidence="2">FAM50-like protein</fullName>
    </submittedName>
</protein>
<dbReference type="PANTHER" id="PTHR12722:SF0">
    <property type="entry name" value="PROTEIN FAM50A"/>
    <property type="match status" value="1"/>
</dbReference>
<proteinExistence type="predicted"/>
<dbReference type="AlphaFoldDB" id="A0AAV4HGZ1"/>
<feature type="compositionally biased region" description="Basic and acidic residues" evidence="1">
    <location>
        <begin position="135"/>
        <end position="168"/>
    </location>
</feature>
<feature type="region of interest" description="Disordered" evidence="1">
    <location>
        <begin position="1"/>
        <end position="30"/>
    </location>
</feature>
<organism evidence="2 3">
    <name type="scientific">Elysia marginata</name>
    <dbReference type="NCBI Taxonomy" id="1093978"/>
    <lineage>
        <taxon>Eukaryota</taxon>
        <taxon>Metazoa</taxon>
        <taxon>Spiralia</taxon>
        <taxon>Lophotrochozoa</taxon>
        <taxon>Mollusca</taxon>
        <taxon>Gastropoda</taxon>
        <taxon>Heterobranchia</taxon>
        <taxon>Euthyneura</taxon>
        <taxon>Panpulmonata</taxon>
        <taxon>Sacoglossa</taxon>
        <taxon>Placobranchoidea</taxon>
        <taxon>Plakobranchidae</taxon>
        <taxon>Elysia</taxon>
    </lineage>
</organism>